<evidence type="ECO:0000256" key="1">
    <source>
        <dbReference type="SAM" id="Phobius"/>
    </source>
</evidence>
<feature type="transmembrane region" description="Helical" evidence="1">
    <location>
        <begin position="896"/>
        <end position="916"/>
    </location>
</feature>
<name>C3J857_POREA</name>
<dbReference type="eggNOG" id="COG0841">
    <property type="taxonomic scope" value="Bacteria"/>
</dbReference>
<keyword evidence="1" id="KW-0472">Membrane</keyword>
<dbReference type="PANTHER" id="PTHR32063:SF0">
    <property type="entry name" value="SWARMING MOTILITY PROTEIN SWRC"/>
    <property type="match status" value="1"/>
</dbReference>
<feature type="transmembrane region" description="Helical" evidence="1">
    <location>
        <begin position="461"/>
        <end position="488"/>
    </location>
</feature>
<dbReference type="GO" id="GO:0005886">
    <property type="term" value="C:plasma membrane"/>
    <property type="evidence" value="ECO:0007669"/>
    <property type="project" value="TreeGrafter"/>
</dbReference>
<dbReference type="Proteomes" id="UP000004295">
    <property type="component" value="Unassembled WGS sequence"/>
</dbReference>
<dbReference type="Gene3D" id="3.30.70.1320">
    <property type="entry name" value="Multidrug efflux transporter AcrB pore domain like"/>
    <property type="match status" value="1"/>
</dbReference>
<sequence length="1043" mass="114516">MKLPEFGVKRPIATAMLFVAILVIGVFSLTKLPLDLMPNMEFPSLTVITVYPGASAMEVEEQVSKPLEAVLSSAENLVEIKSISKENVSFIQLRYEWEEDITAAANNARDLLELVKSRMPAQAYTPIIYKINASMMPVIGYAINADENYNGLEEIVEDQIASTLRKVDGVGTVIYLGQPEREIRVEIDPIRMQGYGMSVTQLSMMLKANNINVPSGFVTESAYDFSVRMPSKYESVQELENTVIKAFKGKVVRLKDVATIKDTFKETNASAFNHRGRGIALLIQKQSGANTVEVANAVRAKISDIQNELPSDVQISEVIGSDELVISSINNLSSSIWYALIFVTLVVLLFLREWKSSLIVFLTMPVSLISAFIVMNILGYTINIFSLVALVIAIGMVVDNAIVVLENITQHIERGAMPKQAAMFGASEMGLAIAASTLTTIVVFLPLVFMGGIVGVMFKQLAVLTVTCLITSLFTALALTPMLSSVLLKPAPRSKESKKHGKLFNWSERMFQRVERIYRNFLGWAVFHKGITLGSALVVFVLVLLLGKAVGTDYIPDIDAGSISIQFETEQGTSHSFTEQVGNEIIQLLRDNVPEVAEGGLASITGQTQEGVLTAVGFKEGKNIGTIFCHLKPVSERNRSSQQIADDIRPLIEAIPEIEKVTVSGGSAMATVLTGNKAPIEFIIFGKNMDQLNKVAFDLEKKVKEYSEFANVEALVSAGNREVHIIVDKDKASQMALNPGVIGIQVRENLYGANAGAYTEDGTDYDIRIQYASDYRNSIKKLNEMQVTNLLGQQIPLIAVADLQEKEGPIQIERLTQQRYVKVTADLNGISLGDGAQKAKEIIADTQIPQGVSISLGGQIEDQSDTFSSLTIIFIIGLMLVFMVMAAQFESLLDPFIILFAIPFTLVGIILAFLITGTTLSVVTFIGLIMLVGIVVNNGIVLVDYSNMLVRRGYSIRDAVMESGRSRLRPVLMTSMTTILGMLPMALSTGMGKEMYAPLGITIIGGLLISMLVTLILVPTAYAFMHQRRLYRERRLFRMRRKL</sequence>
<dbReference type="InterPro" id="IPR001036">
    <property type="entry name" value="Acrflvin-R"/>
</dbReference>
<evidence type="ECO:0000313" key="2">
    <source>
        <dbReference type="EMBL" id="EEN83564.1"/>
    </source>
</evidence>
<dbReference type="PANTHER" id="PTHR32063">
    <property type="match status" value="1"/>
</dbReference>
<feature type="transmembrane region" description="Helical" evidence="1">
    <location>
        <begin position="384"/>
        <end position="408"/>
    </location>
</feature>
<dbReference type="Gene3D" id="1.20.1640.10">
    <property type="entry name" value="Multidrug efflux transporter AcrB transmembrane domain"/>
    <property type="match status" value="2"/>
</dbReference>
<dbReference type="GO" id="GO:0042910">
    <property type="term" value="F:xenobiotic transmembrane transporter activity"/>
    <property type="evidence" value="ECO:0007669"/>
    <property type="project" value="TreeGrafter"/>
</dbReference>
<feature type="transmembrane region" description="Helical" evidence="1">
    <location>
        <begin position="521"/>
        <end position="546"/>
    </location>
</feature>
<dbReference type="GeneID" id="93365608"/>
<dbReference type="RefSeq" id="WP_004332031.1">
    <property type="nucleotide sequence ID" value="NZ_ACNN01000005.1"/>
</dbReference>
<dbReference type="SUPFAM" id="SSF82693">
    <property type="entry name" value="Multidrug efflux transporter AcrB pore domain, PN1, PN2, PC1 and PC2 subdomains"/>
    <property type="match status" value="3"/>
</dbReference>
<feature type="transmembrane region" description="Helical" evidence="1">
    <location>
        <begin position="922"/>
        <end position="947"/>
    </location>
</feature>
<feature type="transmembrane region" description="Helical" evidence="1">
    <location>
        <begin position="429"/>
        <end position="449"/>
    </location>
</feature>
<dbReference type="Pfam" id="PF00873">
    <property type="entry name" value="ACR_tran"/>
    <property type="match status" value="1"/>
</dbReference>
<dbReference type="Gene3D" id="3.30.70.1440">
    <property type="entry name" value="Multidrug efflux transporter AcrB pore domain"/>
    <property type="match status" value="1"/>
</dbReference>
<organism evidence="2 3">
    <name type="scientific">Porphyromonas endodontalis (strain ATCC 35406 / DSM 24491 / JCM 8526 / CCUG 16442 / BCRC 14492 / NCTC 13058 / HG 370)</name>
    <name type="common">Bacteroides endodontalis</name>
    <dbReference type="NCBI Taxonomy" id="553175"/>
    <lineage>
        <taxon>Bacteria</taxon>
        <taxon>Pseudomonadati</taxon>
        <taxon>Bacteroidota</taxon>
        <taxon>Bacteroidia</taxon>
        <taxon>Bacteroidales</taxon>
        <taxon>Porphyromonadaceae</taxon>
        <taxon>Porphyromonas</taxon>
    </lineage>
</organism>
<dbReference type="AlphaFoldDB" id="C3J857"/>
<reference evidence="2 3" key="1">
    <citation type="submission" date="2009-04" db="EMBL/GenBank/DDBJ databases">
        <authorList>
            <person name="Sebastian Y."/>
            <person name="Madupu R."/>
            <person name="Durkin A.S."/>
            <person name="Torralba M."/>
            <person name="Methe B."/>
            <person name="Sutton G.G."/>
            <person name="Strausberg R.L."/>
            <person name="Nelson K.E."/>
        </authorList>
    </citation>
    <scope>NUCLEOTIDE SEQUENCE [LARGE SCALE GENOMIC DNA]</scope>
    <source>
        <strain evidence="3">ATCC 35406 / BCRC 14492 / JCM 8526 / NCTC 13058 / HG 370</strain>
    </source>
</reference>
<evidence type="ECO:0000313" key="3">
    <source>
        <dbReference type="Proteomes" id="UP000004295"/>
    </source>
</evidence>
<feature type="transmembrane region" description="Helical" evidence="1">
    <location>
        <begin position="12"/>
        <end position="30"/>
    </location>
</feature>
<dbReference type="EMBL" id="ACNN01000005">
    <property type="protein sequence ID" value="EEN83564.1"/>
    <property type="molecule type" value="Genomic_DNA"/>
</dbReference>
<comment type="caution">
    <text evidence="2">The sequence shown here is derived from an EMBL/GenBank/DDBJ whole genome shotgun (WGS) entry which is preliminary data.</text>
</comment>
<dbReference type="STRING" id="553175.POREN0001_1300"/>
<protein>
    <submittedName>
        <fullName evidence="2">Heavy metal efflux pump, CzcA family</fullName>
    </submittedName>
</protein>
<dbReference type="Gene3D" id="3.30.70.1430">
    <property type="entry name" value="Multidrug efflux transporter AcrB pore domain"/>
    <property type="match status" value="2"/>
</dbReference>
<keyword evidence="1" id="KW-0812">Transmembrane</keyword>
<feature type="transmembrane region" description="Helical" evidence="1">
    <location>
        <begin position="867"/>
        <end position="889"/>
    </location>
</feature>
<feature type="transmembrane region" description="Helical" evidence="1">
    <location>
        <begin position="999"/>
        <end position="1025"/>
    </location>
</feature>
<keyword evidence="1" id="KW-1133">Transmembrane helix</keyword>
<dbReference type="SUPFAM" id="SSF82866">
    <property type="entry name" value="Multidrug efflux transporter AcrB transmembrane domain"/>
    <property type="match status" value="2"/>
</dbReference>
<accession>C3J857</accession>
<gene>
    <name evidence="2" type="primary">czcA</name>
    <name evidence="2" type="ORF">POREN0001_1300</name>
</gene>
<dbReference type="InterPro" id="IPR027463">
    <property type="entry name" value="AcrB_DN_DC_subdom"/>
</dbReference>
<feature type="transmembrane region" description="Helical" evidence="1">
    <location>
        <begin position="358"/>
        <end position="378"/>
    </location>
</feature>
<feature type="transmembrane region" description="Helical" evidence="1">
    <location>
        <begin position="335"/>
        <end position="351"/>
    </location>
</feature>
<proteinExistence type="predicted"/>
<dbReference type="PRINTS" id="PR00702">
    <property type="entry name" value="ACRIFLAVINRP"/>
</dbReference>
<keyword evidence="3" id="KW-1185">Reference proteome</keyword>
<dbReference type="SUPFAM" id="SSF82714">
    <property type="entry name" value="Multidrug efflux transporter AcrB TolC docking domain, DN and DC subdomains"/>
    <property type="match status" value="2"/>
</dbReference>
<feature type="transmembrane region" description="Helical" evidence="1">
    <location>
        <begin position="968"/>
        <end position="987"/>
    </location>
</feature>
<dbReference type="Gene3D" id="3.30.2090.10">
    <property type="entry name" value="Multidrug efflux transporter AcrB TolC docking domain, DN and DC subdomains"/>
    <property type="match status" value="2"/>
</dbReference>